<evidence type="ECO:0000256" key="9">
    <source>
        <dbReference type="HAMAP-Rule" id="MF_00464"/>
    </source>
</evidence>
<dbReference type="EMBL" id="CP076132">
    <property type="protein sequence ID" value="QWG00661.1"/>
    <property type="molecule type" value="Genomic_DNA"/>
</dbReference>
<dbReference type="SUPFAM" id="SSF56276">
    <property type="entry name" value="S-adenosylmethionine decarboxylase"/>
    <property type="match status" value="1"/>
</dbReference>
<dbReference type="GO" id="GO:0005829">
    <property type="term" value="C:cytosol"/>
    <property type="evidence" value="ECO:0007669"/>
    <property type="project" value="TreeGrafter"/>
</dbReference>
<dbReference type="Gene3D" id="3.60.90.10">
    <property type="entry name" value="S-adenosylmethionine decarboxylase"/>
    <property type="match status" value="1"/>
</dbReference>
<keyword evidence="5 9" id="KW-0865">Zymogen</keyword>
<keyword evidence="2 9" id="KW-0068">Autocatalytic cleavage</keyword>
<organism evidence="10 11">
    <name type="scientific">Flammeovirga yaeyamensis</name>
    <dbReference type="NCBI Taxonomy" id="367791"/>
    <lineage>
        <taxon>Bacteria</taxon>
        <taxon>Pseudomonadati</taxon>
        <taxon>Bacteroidota</taxon>
        <taxon>Cytophagia</taxon>
        <taxon>Cytophagales</taxon>
        <taxon>Flammeovirgaceae</taxon>
        <taxon>Flammeovirga</taxon>
    </lineage>
</organism>
<feature type="chain" id="PRO_5043071392" description="S-adenosylmethionine decarboxylase alpha chain" evidence="9">
    <location>
        <begin position="70"/>
        <end position="133"/>
    </location>
</feature>
<keyword evidence="4 9" id="KW-0620">Polyamine biosynthesis</keyword>
<comment type="PTM">
    <text evidence="9">Is synthesized initially as an inactive proenzyme. Formation of the active enzyme involves a self-maturation process in which the active site pyruvoyl group is generated from an internal serine residue via an autocatalytic post-translational modification. Two non-identical subunits are generated from the proenzyme in this reaction, and the pyruvate is formed at the N-terminus of the alpha chain, which is derived from the carboxyl end of the proenzyme. The post-translation cleavage follows an unusual pathway, termed non-hydrolytic serinolysis, in which the side chain hydroxyl group of the serine supplies its oxygen atom to form the C-terminus of the beta chain, while the remainder of the serine residue undergoes an oxidative deamination to produce ammonia and the pyruvoyl group blocking the N-terminus of the alpha chain.</text>
</comment>
<evidence type="ECO:0000256" key="8">
    <source>
        <dbReference type="ARBA" id="ARBA00023317"/>
    </source>
</evidence>
<dbReference type="Proteomes" id="UP000678679">
    <property type="component" value="Chromosome 1"/>
</dbReference>
<dbReference type="InterPro" id="IPR016067">
    <property type="entry name" value="S-AdoMet_deCO2ase_core"/>
</dbReference>
<evidence type="ECO:0000313" key="11">
    <source>
        <dbReference type="Proteomes" id="UP000678679"/>
    </source>
</evidence>
<keyword evidence="11" id="KW-1185">Reference proteome</keyword>
<feature type="modified residue" description="Pyruvic acid (Ser); by autocatalysis" evidence="9">
    <location>
        <position position="70"/>
    </location>
</feature>
<evidence type="ECO:0000256" key="3">
    <source>
        <dbReference type="ARBA" id="ARBA00023066"/>
    </source>
</evidence>
<keyword evidence="3 9" id="KW-0745">Spermidine biosynthesis</keyword>
<evidence type="ECO:0000256" key="6">
    <source>
        <dbReference type="ARBA" id="ARBA00023239"/>
    </source>
</evidence>
<comment type="function">
    <text evidence="9">Catalyzes the decarboxylation of S-adenosylmethionine to S-adenosylmethioninamine (dcAdoMet), the propylamine donor required for the synthesis of the polyamines spermine and spermidine from the diamine putrescine.</text>
</comment>
<dbReference type="PANTHER" id="PTHR33866:SF2">
    <property type="entry name" value="S-ADENOSYLMETHIONINE DECARBOXYLASE PROENZYME"/>
    <property type="match status" value="1"/>
</dbReference>
<feature type="site" description="Cleavage (non-hydrolytic); by autolysis" evidence="9">
    <location>
        <begin position="69"/>
        <end position="70"/>
    </location>
</feature>
<feature type="active site" description="Schiff-base intermediate with substrate; via pyruvic acid" evidence="9">
    <location>
        <position position="70"/>
    </location>
</feature>
<accession>A0AAX1MZF8</accession>
<keyword evidence="9" id="KW-0949">S-adenosyl-L-methionine</keyword>
<comment type="cofactor">
    <cofactor evidence="9">
        <name>pyruvate</name>
        <dbReference type="ChEBI" id="CHEBI:15361"/>
    </cofactor>
    <text evidence="9">Binds 1 pyruvoyl group covalently per subunit.</text>
</comment>
<feature type="chain" id="PRO_5043071393" description="S-adenosylmethionine decarboxylase beta chain" evidence="9">
    <location>
        <begin position="1"/>
        <end position="69"/>
    </location>
</feature>
<keyword evidence="7 9" id="KW-0704">Schiff base</keyword>
<feature type="active site" description="Proton donor; for catalytic activity" evidence="9">
    <location>
        <position position="90"/>
    </location>
</feature>
<comment type="similarity">
    <text evidence="9">Belongs to the prokaryotic AdoMetDC family. Type 1 subfamily.</text>
</comment>
<evidence type="ECO:0000256" key="4">
    <source>
        <dbReference type="ARBA" id="ARBA00023115"/>
    </source>
</evidence>
<dbReference type="PANTHER" id="PTHR33866">
    <property type="entry name" value="S-ADENOSYLMETHIONINE DECARBOXYLASE PROENZYME"/>
    <property type="match status" value="1"/>
</dbReference>
<evidence type="ECO:0000256" key="7">
    <source>
        <dbReference type="ARBA" id="ARBA00023270"/>
    </source>
</evidence>
<comment type="catalytic activity">
    <reaction evidence="9">
        <text>S-adenosyl-L-methionine + H(+) = S-adenosyl 3-(methylsulfanyl)propylamine + CO2</text>
        <dbReference type="Rhea" id="RHEA:15981"/>
        <dbReference type="ChEBI" id="CHEBI:15378"/>
        <dbReference type="ChEBI" id="CHEBI:16526"/>
        <dbReference type="ChEBI" id="CHEBI:57443"/>
        <dbReference type="ChEBI" id="CHEBI:59789"/>
        <dbReference type="EC" id="4.1.1.50"/>
    </reaction>
</comment>
<comment type="subunit">
    <text evidence="9">Heterotetramer of two alpha and two beta chains arranged as a dimer of alpha/beta heterodimers.</text>
</comment>
<reference evidence="10 11" key="1">
    <citation type="submission" date="2021-05" db="EMBL/GenBank/DDBJ databases">
        <title>Comparative genomic studies on the polysaccharide-degrading batcterial strains of the Flammeovirga genus.</title>
        <authorList>
            <person name="Zewei F."/>
            <person name="Zheng Z."/>
            <person name="Yu L."/>
            <person name="Ruyue G."/>
            <person name="Yanhong M."/>
            <person name="Yuanyuan C."/>
            <person name="Jingyan G."/>
            <person name="Wenjun H."/>
        </authorList>
    </citation>
    <scope>NUCLEOTIDE SEQUENCE [LARGE SCALE GENOMIC DNA]</scope>
    <source>
        <strain evidence="10 11">NBRC:100898</strain>
    </source>
</reference>
<sequence>MSFHKGEEIFLGKQLLGELYTCSSTYLNDPEAMKSIMEEAANYANATIVQSVFHHFSPHGVSGVVVIQESHFAVHTWPEHQFVSVDFYTCGATAFPEKAMEFLVDKLNAKQFDVKEVDRGHLSKIQEFGNINK</sequence>
<keyword evidence="1 9" id="KW-0210">Decarboxylase</keyword>
<dbReference type="HAMAP" id="MF_00464">
    <property type="entry name" value="AdoMetDC_1"/>
    <property type="match status" value="1"/>
</dbReference>
<dbReference type="InterPro" id="IPR003826">
    <property type="entry name" value="AdoMetDC_fam_prok"/>
</dbReference>
<feature type="active site" description="Proton acceptor; for processing activity" evidence="9">
    <location>
        <position position="75"/>
    </location>
</feature>
<dbReference type="EC" id="4.1.1.50" evidence="9"/>
<proteinExistence type="inferred from homology"/>
<dbReference type="RefSeq" id="WP_066205996.1">
    <property type="nucleotide sequence ID" value="NZ_CP076132.1"/>
</dbReference>
<evidence type="ECO:0000256" key="5">
    <source>
        <dbReference type="ARBA" id="ARBA00023145"/>
    </source>
</evidence>
<dbReference type="InterPro" id="IPR017716">
    <property type="entry name" value="S-AdoMet_deCOase_pro-enz"/>
</dbReference>
<evidence type="ECO:0000313" key="10">
    <source>
        <dbReference type="EMBL" id="QWG00661.1"/>
    </source>
</evidence>
<dbReference type="GO" id="GO:0004014">
    <property type="term" value="F:adenosylmethionine decarboxylase activity"/>
    <property type="evidence" value="ECO:0007669"/>
    <property type="project" value="UniProtKB-UniRule"/>
</dbReference>
<gene>
    <name evidence="10" type="primary">speD</name>
    <name evidence="9" type="synonym">speH</name>
    <name evidence="10" type="ORF">KMW28_13475</name>
</gene>
<keyword evidence="8 9" id="KW-0670">Pyruvate</keyword>
<evidence type="ECO:0000256" key="1">
    <source>
        <dbReference type="ARBA" id="ARBA00022793"/>
    </source>
</evidence>
<comment type="pathway">
    <text evidence="9">Amine and polyamine biosynthesis; S-adenosylmethioninamine biosynthesis; S-adenosylmethioninamine from S-adenosyl-L-methionine: step 1/1.</text>
</comment>
<keyword evidence="6 9" id="KW-0456">Lyase</keyword>
<evidence type="ECO:0000256" key="2">
    <source>
        <dbReference type="ARBA" id="ARBA00022813"/>
    </source>
</evidence>
<dbReference type="GO" id="GO:0008295">
    <property type="term" value="P:spermidine biosynthetic process"/>
    <property type="evidence" value="ECO:0007669"/>
    <property type="project" value="UniProtKB-UniRule"/>
</dbReference>
<dbReference type="KEGG" id="fya:KMW28_13475"/>
<dbReference type="Pfam" id="PF02675">
    <property type="entry name" value="AdoMet_dc"/>
    <property type="match status" value="1"/>
</dbReference>
<protein>
    <recommendedName>
        <fullName evidence="9">S-adenosylmethionine decarboxylase proenzyme</fullName>
        <shortName evidence="9">AdoMetDC</shortName>
        <shortName evidence="9">SAMDC</shortName>
        <ecNumber evidence="9">4.1.1.50</ecNumber>
    </recommendedName>
    <component>
        <recommendedName>
            <fullName evidence="9">S-adenosylmethionine decarboxylase beta chain</fullName>
        </recommendedName>
    </component>
    <component>
        <recommendedName>
            <fullName evidence="9">S-adenosylmethionine decarboxylase alpha chain</fullName>
        </recommendedName>
    </component>
</protein>
<dbReference type="AlphaFoldDB" id="A0AAX1MZF8"/>
<dbReference type="NCBIfam" id="TIGR03330">
    <property type="entry name" value="SAM_DCase_Bsu"/>
    <property type="match status" value="1"/>
</dbReference>
<name>A0AAX1MZF8_9BACT</name>